<protein>
    <submittedName>
        <fullName evidence="1">Uncharacterized protein</fullName>
    </submittedName>
</protein>
<dbReference type="EMBL" id="MLBF01000009">
    <property type="protein sequence ID" value="OLN32361.1"/>
    <property type="molecule type" value="Genomic_DNA"/>
</dbReference>
<keyword evidence="2" id="KW-1185">Reference proteome</keyword>
<accession>A0A1Q8QYF2</accession>
<gene>
    <name evidence="1" type="ORF">DSOL_1681</name>
</gene>
<dbReference type="Proteomes" id="UP000186102">
    <property type="component" value="Unassembled WGS sequence"/>
</dbReference>
<evidence type="ECO:0000313" key="1">
    <source>
        <dbReference type="EMBL" id="OLN32361.1"/>
    </source>
</evidence>
<dbReference type="AlphaFoldDB" id="A0A1Q8QYF2"/>
<sequence length="40" mass="4617">MSISKRFYKLVNEKSNHKKLPLGKLNCRAGVFSFPIHKAQ</sequence>
<dbReference type="STRING" id="1888891.DSOL_1681"/>
<reference evidence="1 2" key="1">
    <citation type="submission" date="2016-09" db="EMBL/GenBank/DDBJ databases">
        <title>Complete genome of Desulfosporosinus sp. OL.</title>
        <authorList>
            <person name="Mardanov A."/>
            <person name="Beletsky A."/>
            <person name="Panova A."/>
            <person name="Karnachuk O."/>
            <person name="Ravin N."/>
        </authorList>
    </citation>
    <scope>NUCLEOTIDE SEQUENCE [LARGE SCALE GENOMIC DNA]</scope>
    <source>
        <strain evidence="1 2">OL</strain>
    </source>
</reference>
<comment type="caution">
    <text evidence="1">The sequence shown here is derived from an EMBL/GenBank/DDBJ whole genome shotgun (WGS) entry which is preliminary data.</text>
</comment>
<organism evidence="1 2">
    <name type="scientific">Desulfosporosinus metallidurans</name>
    <dbReference type="NCBI Taxonomy" id="1888891"/>
    <lineage>
        <taxon>Bacteria</taxon>
        <taxon>Bacillati</taxon>
        <taxon>Bacillota</taxon>
        <taxon>Clostridia</taxon>
        <taxon>Eubacteriales</taxon>
        <taxon>Desulfitobacteriaceae</taxon>
        <taxon>Desulfosporosinus</taxon>
    </lineage>
</organism>
<name>A0A1Q8QYF2_9FIRM</name>
<proteinExistence type="predicted"/>
<evidence type="ECO:0000313" key="2">
    <source>
        <dbReference type="Proteomes" id="UP000186102"/>
    </source>
</evidence>